<comment type="caution">
    <text evidence="2">The sequence shown here is derived from an EMBL/GenBank/DDBJ whole genome shotgun (WGS) entry which is preliminary data.</text>
</comment>
<sequence>MVPVRSHSSNRTMVTSSVIGKKESKDRESKMNTPLGGK</sequence>
<organism evidence="2 3">
    <name type="scientific">Corchorus capsularis</name>
    <name type="common">Jute</name>
    <dbReference type="NCBI Taxonomy" id="210143"/>
    <lineage>
        <taxon>Eukaryota</taxon>
        <taxon>Viridiplantae</taxon>
        <taxon>Streptophyta</taxon>
        <taxon>Embryophyta</taxon>
        <taxon>Tracheophyta</taxon>
        <taxon>Spermatophyta</taxon>
        <taxon>Magnoliopsida</taxon>
        <taxon>eudicotyledons</taxon>
        <taxon>Gunneridae</taxon>
        <taxon>Pentapetalae</taxon>
        <taxon>rosids</taxon>
        <taxon>malvids</taxon>
        <taxon>Malvales</taxon>
        <taxon>Malvaceae</taxon>
        <taxon>Grewioideae</taxon>
        <taxon>Apeibeae</taxon>
        <taxon>Corchorus</taxon>
    </lineage>
</organism>
<protein>
    <submittedName>
        <fullName evidence="2">Uncharacterized protein</fullName>
    </submittedName>
</protein>
<gene>
    <name evidence="2" type="ORF">CCACVL1_04789</name>
</gene>
<feature type="compositionally biased region" description="Polar residues" evidence="1">
    <location>
        <begin position="1"/>
        <end position="18"/>
    </location>
</feature>
<dbReference type="Gramene" id="OMO96764">
    <property type="protein sequence ID" value="OMO96764"/>
    <property type="gene ID" value="CCACVL1_04789"/>
</dbReference>
<dbReference type="AlphaFoldDB" id="A0A1R3JPN2"/>
<name>A0A1R3JPN2_COCAP</name>
<evidence type="ECO:0000313" key="2">
    <source>
        <dbReference type="EMBL" id="OMO96764.1"/>
    </source>
</evidence>
<evidence type="ECO:0000313" key="3">
    <source>
        <dbReference type="Proteomes" id="UP000188268"/>
    </source>
</evidence>
<dbReference type="EMBL" id="AWWV01007362">
    <property type="protein sequence ID" value="OMO96764.1"/>
    <property type="molecule type" value="Genomic_DNA"/>
</dbReference>
<proteinExistence type="predicted"/>
<accession>A0A1R3JPN2</accession>
<evidence type="ECO:0000256" key="1">
    <source>
        <dbReference type="SAM" id="MobiDB-lite"/>
    </source>
</evidence>
<feature type="region of interest" description="Disordered" evidence="1">
    <location>
        <begin position="1"/>
        <end position="38"/>
    </location>
</feature>
<keyword evidence="3" id="KW-1185">Reference proteome</keyword>
<dbReference type="Proteomes" id="UP000188268">
    <property type="component" value="Unassembled WGS sequence"/>
</dbReference>
<reference evidence="2 3" key="1">
    <citation type="submission" date="2013-09" db="EMBL/GenBank/DDBJ databases">
        <title>Corchorus capsularis genome sequencing.</title>
        <authorList>
            <person name="Alam M."/>
            <person name="Haque M.S."/>
            <person name="Islam M.S."/>
            <person name="Emdad E.M."/>
            <person name="Islam M.M."/>
            <person name="Ahmed B."/>
            <person name="Halim A."/>
            <person name="Hossen Q.M.M."/>
            <person name="Hossain M.Z."/>
            <person name="Ahmed R."/>
            <person name="Khan M.M."/>
            <person name="Islam R."/>
            <person name="Rashid M.M."/>
            <person name="Khan S.A."/>
            <person name="Rahman M.S."/>
            <person name="Alam M."/>
        </authorList>
    </citation>
    <scope>NUCLEOTIDE SEQUENCE [LARGE SCALE GENOMIC DNA]</scope>
    <source>
        <strain evidence="3">cv. CVL-1</strain>
        <tissue evidence="2">Whole seedling</tissue>
    </source>
</reference>
<feature type="compositionally biased region" description="Basic and acidic residues" evidence="1">
    <location>
        <begin position="20"/>
        <end position="30"/>
    </location>
</feature>